<evidence type="ECO:0000313" key="4">
    <source>
        <dbReference type="EMBL" id="ANF94933.1"/>
    </source>
</evidence>
<sequence length="196" mass="23222">MSTLLIYTHPNHQSLNYAMMQQAIRGIRDHHPDEEIQIIDLYADEFNPALVFNEHKRRRDMHIDPELNTYREQILWADRIVFVYPIWWGRPPAMLLGFIDRMMASGFAYAYRKKGDLIPEGLLKGKSVVCISTMLGPAGYLQLWLNNAHRVLMRRALFNYIGIRKVKFFEFGSMENPKGKHEQKLNKIYHYFRTAY</sequence>
<dbReference type="SUPFAM" id="SSF52218">
    <property type="entry name" value="Flavoproteins"/>
    <property type="match status" value="1"/>
</dbReference>
<dbReference type="Gene3D" id="3.40.50.360">
    <property type="match status" value="1"/>
</dbReference>
<keyword evidence="5" id="KW-1185">Reference proteome</keyword>
<reference evidence="4 5" key="2">
    <citation type="journal article" date="2016" name="Int. J. Syst. Evol. Microbiol.">
        <title>Paenibacillus bovis sp. nov., isolated from raw yak (Bos grunniens) milk.</title>
        <authorList>
            <person name="Gao C."/>
            <person name="Han J."/>
            <person name="Liu Z."/>
            <person name="Xu X."/>
            <person name="Hang F."/>
            <person name="Wu Z."/>
        </authorList>
    </citation>
    <scope>NUCLEOTIDE SEQUENCE [LARGE SCALE GENOMIC DNA]</scope>
    <source>
        <strain evidence="4 5">BD3526</strain>
    </source>
</reference>
<dbReference type="GO" id="GO:0003955">
    <property type="term" value="F:NAD(P)H dehydrogenase (quinone) activity"/>
    <property type="evidence" value="ECO:0007669"/>
    <property type="project" value="TreeGrafter"/>
</dbReference>
<accession>A0A172ZBQ3</accession>
<dbReference type="InterPro" id="IPR051545">
    <property type="entry name" value="NAD(P)H_dehydrogenase_qn"/>
</dbReference>
<organism evidence="4 5">
    <name type="scientific">Paenibacillus bovis</name>
    <dbReference type="NCBI Taxonomy" id="1616788"/>
    <lineage>
        <taxon>Bacteria</taxon>
        <taxon>Bacillati</taxon>
        <taxon>Bacillota</taxon>
        <taxon>Bacilli</taxon>
        <taxon>Bacillales</taxon>
        <taxon>Paenibacillaceae</taxon>
        <taxon>Paenibacillus</taxon>
    </lineage>
</organism>
<dbReference type="AlphaFoldDB" id="A0A172ZBQ3"/>
<proteinExistence type="inferred from homology"/>
<comment type="similarity">
    <text evidence="1">Belongs to the NAD(P)H dehydrogenase (quinone) family.</text>
</comment>
<dbReference type="Pfam" id="PF02525">
    <property type="entry name" value="Flavodoxin_2"/>
    <property type="match status" value="1"/>
</dbReference>
<dbReference type="KEGG" id="pbv:AR543_02045"/>
<reference evidence="5" key="1">
    <citation type="submission" date="2015-10" db="EMBL/GenBank/DDBJ databases">
        <title>Genome of Paenibacillus bovis sp. nov.</title>
        <authorList>
            <person name="Wu Z."/>
            <person name="Gao C."/>
            <person name="Liu Z."/>
            <person name="Zheng H."/>
        </authorList>
    </citation>
    <scope>NUCLEOTIDE SEQUENCE [LARGE SCALE GENOMIC DNA]</scope>
    <source>
        <strain evidence="5">BD3526</strain>
    </source>
</reference>
<dbReference type="PANTHER" id="PTHR10204:SF34">
    <property type="entry name" value="NAD(P)H DEHYDROGENASE [QUINONE] 1 ISOFORM 1"/>
    <property type="match status" value="1"/>
</dbReference>
<name>A0A172ZBQ3_9BACL</name>
<dbReference type="EMBL" id="CP013023">
    <property type="protein sequence ID" value="ANF94933.1"/>
    <property type="molecule type" value="Genomic_DNA"/>
</dbReference>
<protein>
    <submittedName>
        <fullName evidence="4">NAD(P)H dehydrogenase</fullName>
    </submittedName>
</protein>
<dbReference type="InterPro" id="IPR003680">
    <property type="entry name" value="Flavodoxin_fold"/>
</dbReference>
<dbReference type="STRING" id="1616788.AR543_02045"/>
<evidence type="ECO:0000256" key="1">
    <source>
        <dbReference type="ARBA" id="ARBA00006252"/>
    </source>
</evidence>
<dbReference type="Proteomes" id="UP000078148">
    <property type="component" value="Chromosome"/>
</dbReference>
<dbReference type="InterPro" id="IPR029039">
    <property type="entry name" value="Flavoprotein-like_sf"/>
</dbReference>
<evidence type="ECO:0000256" key="2">
    <source>
        <dbReference type="ARBA" id="ARBA00023002"/>
    </source>
</evidence>
<dbReference type="GO" id="GO:0005829">
    <property type="term" value="C:cytosol"/>
    <property type="evidence" value="ECO:0007669"/>
    <property type="project" value="TreeGrafter"/>
</dbReference>
<dbReference type="PANTHER" id="PTHR10204">
    <property type="entry name" value="NAD P H OXIDOREDUCTASE-RELATED"/>
    <property type="match status" value="1"/>
</dbReference>
<gene>
    <name evidence="4" type="ORF">AR543_02045</name>
</gene>
<feature type="domain" description="Flavodoxin-like fold" evidence="3">
    <location>
        <begin position="1"/>
        <end position="183"/>
    </location>
</feature>
<dbReference type="OrthoDB" id="9798454at2"/>
<evidence type="ECO:0000259" key="3">
    <source>
        <dbReference type="Pfam" id="PF02525"/>
    </source>
</evidence>
<dbReference type="RefSeq" id="WP_060531399.1">
    <property type="nucleotide sequence ID" value="NZ_CP013023.1"/>
</dbReference>
<keyword evidence="2" id="KW-0560">Oxidoreductase</keyword>
<evidence type="ECO:0000313" key="5">
    <source>
        <dbReference type="Proteomes" id="UP000078148"/>
    </source>
</evidence>